<dbReference type="CDD" id="cd10808">
    <property type="entry name" value="YdjC"/>
    <property type="match status" value="1"/>
</dbReference>
<dbReference type="InterPro" id="IPR006879">
    <property type="entry name" value="YdjC-like"/>
</dbReference>
<keyword evidence="5" id="KW-0119">Carbohydrate metabolism</keyword>
<keyword evidence="2" id="KW-0479">Metal-binding</keyword>
<dbReference type="STRING" id="1588748.HMPREF3182_00536"/>
<dbReference type="PANTHER" id="PTHR31609">
    <property type="entry name" value="YDJC DEACETYLASE FAMILY MEMBER"/>
    <property type="match status" value="1"/>
</dbReference>
<evidence type="ECO:0000256" key="2">
    <source>
        <dbReference type="ARBA" id="ARBA00022723"/>
    </source>
</evidence>
<dbReference type="GO" id="GO:0046872">
    <property type="term" value="F:metal ion binding"/>
    <property type="evidence" value="ECO:0007669"/>
    <property type="project" value="UniProtKB-KW"/>
</dbReference>
<reference evidence="7" key="1">
    <citation type="submission" date="2016-01" db="EMBL/GenBank/DDBJ databases">
        <authorList>
            <person name="Mitreva M."/>
            <person name="Pepin K.H."/>
            <person name="Mihindukulasuriya K.A."/>
            <person name="Fulton R."/>
            <person name="Fronick C."/>
            <person name="O'Laughlin M."/>
            <person name="Miner T."/>
            <person name="Herter B."/>
            <person name="Rosa B.A."/>
            <person name="Cordes M."/>
            <person name="Tomlinson C."/>
            <person name="Wollam A."/>
            <person name="Palsikar V.B."/>
            <person name="Mardis E.R."/>
            <person name="Wilson R.K."/>
        </authorList>
    </citation>
    <scope>NUCLEOTIDE SEQUENCE [LARGE SCALE GENOMIC DNA]</scope>
    <source>
        <strain evidence="7">KA00182</strain>
    </source>
</reference>
<evidence type="ECO:0000256" key="5">
    <source>
        <dbReference type="ARBA" id="ARBA00023277"/>
    </source>
</evidence>
<protein>
    <submittedName>
        <fullName evidence="6">Putative hopanoid biosynthesis associated protein HpnK</fullName>
    </submittedName>
</protein>
<keyword evidence="7" id="KW-1185">Reference proteome</keyword>
<evidence type="ECO:0000313" key="7">
    <source>
        <dbReference type="Proteomes" id="UP000070160"/>
    </source>
</evidence>
<dbReference type="PATRIC" id="fig|1588748.3.peg.509"/>
<dbReference type="Proteomes" id="UP000070160">
    <property type="component" value="Unassembled WGS sequence"/>
</dbReference>
<dbReference type="GO" id="GO:0019213">
    <property type="term" value="F:deacetylase activity"/>
    <property type="evidence" value="ECO:0007669"/>
    <property type="project" value="TreeGrafter"/>
</dbReference>
<dbReference type="AlphaFoldDB" id="A0A134CJC1"/>
<comment type="caution">
    <text evidence="6">The sequence shown here is derived from an EMBL/GenBank/DDBJ whole genome shotgun (WGS) entry which is preliminary data.</text>
</comment>
<keyword evidence="3" id="KW-0378">Hydrolase</keyword>
<dbReference type="SUPFAM" id="SSF88713">
    <property type="entry name" value="Glycoside hydrolase/deacetylase"/>
    <property type="match status" value="1"/>
</dbReference>
<organism evidence="6 7">
    <name type="scientific">Megasphaera hutchinsoni</name>
    <dbReference type="NCBI Taxonomy" id="1588748"/>
    <lineage>
        <taxon>Bacteria</taxon>
        <taxon>Bacillati</taxon>
        <taxon>Bacillota</taxon>
        <taxon>Negativicutes</taxon>
        <taxon>Veillonellales</taxon>
        <taxon>Veillonellaceae</taxon>
        <taxon>Megasphaera</taxon>
    </lineage>
</organism>
<dbReference type="Pfam" id="PF04794">
    <property type="entry name" value="YdjC"/>
    <property type="match status" value="1"/>
</dbReference>
<dbReference type="Gene3D" id="3.20.20.370">
    <property type="entry name" value="Glycoside hydrolase/deacetylase"/>
    <property type="match status" value="1"/>
</dbReference>
<gene>
    <name evidence="6" type="ORF">HMPREF3182_00536</name>
</gene>
<evidence type="ECO:0000256" key="4">
    <source>
        <dbReference type="ARBA" id="ARBA00022842"/>
    </source>
</evidence>
<keyword evidence="4" id="KW-0460">Magnesium</keyword>
<evidence type="ECO:0000256" key="1">
    <source>
        <dbReference type="ARBA" id="ARBA00001946"/>
    </source>
</evidence>
<dbReference type="GO" id="GO:0005975">
    <property type="term" value="P:carbohydrate metabolic process"/>
    <property type="evidence" value="ECO:0007669"/>
    <property type="project" value="InterPro"/>
</dbReference>
<dbReference type="GO" id="GO:0016787">
    <property type="term" value="F:hydrolase activity"/>
    <property type="evidence" value="ECO:0007669"/>
    <property type="project" value="UniProtKB-KW"/>
</dbReference>
<comment type="cofactor">
    <cofactor evidence="1">
        <name>Mg(2+)</name>
        <dbReference type="ChEBI" id="CHEBI:18420"/>
    </cofactor>
</comment>
<evidence type="ECO:0000313" key="6">
    <source>
        <dbReference type="EMBL" id="KXB92306.1"/>
    </source>
</evidence>
<dbReference type="InterPro" id="IPR011330">
    <property type="entry name" value="Glyco_hydro/deAcase_b/a-brl"/>
</dbReference>
<dbReference type="EMBL" id="LSDT01000015">
    <property type="protein sequence ID" value="KXB92306.1"/>
    <property type="molecule type" value="Genomic_DNA"/>
</dbReference>
<name>A0A134CJC1_9FIRM</name>
<sequence length="290" mass="33126">MIFYGEVDMTRLIINADDFGIHTSVNQAVIKAFQEGVLTSTSLLANGPCYEEAVRLAKENPGLGIGIHLCLVGFLPPILGIREVPSLVNAEGLFPESYGTVMKKGFLGKIDYRQVYNEWDAQIEKIKQTGLVITHVDSHQHVHMLPPIWNILQALMKKHDIHRVRIPRESYLFKAFAGNPVRVMGRNGLTWLSEQAMTAVRKWHYTTTDYFWGMVDGGSMTEAHLQYIIKQLPVGIHEIMMHPAMSTDEMKQQFTWGYHWEDELQALLSVRIRNLVTTRKIQLVHYGELL</sequence>
<accession>A0A134CJC1</accession>
<dbReference type="PANTHER" id="PTHR31609:SF1">
    <property type="entry name" value="CARBOHYDRATE DEACETYLASE"/>
    <property type="match status" value="1"/>
</dbReference>
<evidence type="ECO:0000256" key="3">
    <source>
        <dbReference type="ARBA" id="ARBA00022801"/>
    </source>
</evidence>
<proteinExistence type="predicted"/>